<dbReference type="PROSITE" id="PS50085">
    <property type="entry name" value="RAPGAP"/>
    <property type="match status" value="1"/>
</dbReference>
<keyword evidence="2" id="KW-0433">Leucine-rich repeat</keyword>
<dbReference type="PROSITE" id="PS51450">
    <property type="entry name" value="LRR"/>
    <property type="match status" value="2"/>
</dbReference>
<proteinExistence type="predicted"/>
<dbReference type="InterPro" id="IPR001611">
    <property type="entry name" value="Leu-rich_rpt"/>
</dbReference>
<dbReference type="InterPro" id="IPR016024">
    <property type="entry name" value="ARM-type_fold"/>
</dbReference>
<dbReference type="InterPro" id="IPR003591">
    <property type="entry name" value="Leu-rich_rpt_typical-subtyp"/>
</dbReference>
<evidence type="ECO:0000313" key="7">
    <source>
        <dbReference type="Proteomes" id="UP000011083"/>
    </source>
</evidence>
<dbReference type="SUPFAM" id="SSF48371">
    <property type="entry name" value="ARM repeat"/>
    <property type="match status" value="1"/>
</dbReference>
<dbReference type="PANTHER" id="PTHR10063">
    <property type="entry name" value="TUBERIN"/>
    <property type="match status" value="1"/>
</dbReference>
<dbReference type="VEuPathDB" id="AmoebaDB:ACA1_340920"/>
<dbReference type="GO" id="GO:0051056">
    <property type="term" value="P:regulation of small GTPase mediated signal transduction"/>
    <property type="evidence" value="ECO:0007669"/>
    <property type="project" value="InterPro"/>
</dbReference>
<organism evidence="6 7">
    <name type="scientific">Acanthamoeba castellanii (strain ATCC 30010 / Neff)</name>
    <dbReference type="NCBI Taxonomy" id="1257118"/>
    <lineage>
        <taxon>Eukaryota</taxon>
        <taxon>Amoebozoa</taxon>
        <taxon>Discosea</taxon>
        <taxon>Longamoebia</taxon>
        <taxon>Centramoebida</taxon>
        <taxon>Acanthamoebidae</taxon>
        <taxon>Acanthamoeba</taxon>
    </lineage>
</organism>
<feature type="region of interest" description="Disordered" evidence="4">
    <location>
        <begin position="1416"/>
        <end position="1464"/>
    </location>
</feature>
<dbReference type="Gene3D" id="3.40.50.11210">
    <property type="entry name" value="Rap/Ran-GAP"/>
    <property type="match status" value="1"/>
</dbReference>
<dbReference type="Pfam" id="PF02145">
    <property type="entry name" value="Rap_GAP"/>
    <property type="match status" value="1"/>
</dbReference>
<evidence type="ECO:0000256" key="3">
    <source>
        <dbReference type="ARBA" id="ARBA00022737"/>
    </source>
</evidence>
<evidence type="ECO:0000256" key="2">
    <source>
        <dbReference type="ARBA" id="ARBA00022614"/>
    </source>
</evidence>
<sequence length="1736" mass="190947">MEASGASRGHRRRGSAIELKEHVLENGARLLSFVEILEGCSTAEGQRVFFTTHSHAFYRSLLASVLGVSDVMDEEEAVQLLGIFLAFVNSTSDRRSFRVWWVPFRSRFLEVAYPTPAGTRLRSLSVDAWLSSDSSPRSRRPNSMLHIILCMLVDWTKHPHHARAMLLLNRPSGEQQRPPQEEGEEEMEKKTKEEEEGSADDSEQEQEAVDNDTAQYLLDLCGHLCTTLPLVDESLPMLRPLMQLYHNLAVDFFARLGRLLVAKDSTGLRAMGKETYIDTVENQLPTYDTQTRTLIARQSSAMFPVLTIVIFSDFFFSSLCELLEDQIQYHLNYPPSPALDEQLRLLIQFHYALKQYFSIPTLHYAYLSVLEDWGRTIAELTAQDAFSESTQQWQRSGKSDFLDHMLLISRRLLEILPGLSGLIAAPSSLMAFLKRLGDVLEVHIKPFMTKQRYQHIANESEDGLHIVKLTYEPLLALVEREKPELLACRGEALRLICRLFLPASRLLQSKSLWDAFFGTVHNHTEDLFSARFDDCPSLIECYCTAIRTFLADDMAKSDQIRPSAVRVLCRILNVVLRGALPTLAPGCLPVMPPLDKLHALGDIVGMVLRVIEEETDSRNKVECLSTLSATLVALLEIHCLYPHCAFDDDEGADTVVQQHGNVQENEQRQAQMYVRRLIEQMLAILKSSCSFMETPEVVAVAVSSLSVLTSIYPTLMFTRDPLGNIRSIIEMLCQNAIDSGPELWKYYCLGLREWLSLPFPFLHDEALVSLLFSTLEMCILPDPLADPAPPSFSSLLSLVCPMFPLMVPISPTALLSSTSSSFSPIPHPLPVPASSSYLDQAGAVFNSLYQRLLHFEETEPQEAKERCRLTEGRAEALLLHLLYAYNFRKGNPFVSLSRTSSTALSAVAQHSAFYSWGSSVFLVREDRVGEEIITTAQVHNGTGSFGYRGDALREVVLPRNPPQGKKILDQLQPTVRLPLPHAALVAPAEDTHVTPHAIHATVDSMERFVRRLTGLPEKDVFKVGVVYVGPGQDHQSDILANSTCSSAFRTFMSQIGSTVYLPHHTGYAGGLSVEQELEMPFSTTPTTELMFHVAPFFPTATDDPQQVHKKRHIGNDELNVVWSENDVDYDISTLRTKVTCLYIILYPLRRGFVRVQLKSTKPGPFLWGPLQDGMIVPTQSLATLVRWTIINVEVELLRTAPFCNAYIRRKEQVLESLQRWRQERDPKLHQADVALAVLPTKERQVILEGLQLTSLPWSLIESPSSATTSSSSLRSRSLSSLLSSLDPSSSATLTTSPSSESLSALPSPATTSPSSSSVSSTPSNNRKGSAALPGLAPHSFGGAGGESRADDNWSCQLHQADVALAVLPTKERQVILEGLQLTSLPWSLIESPSSATTSSSSSSSLRSRSLSSLLSSLDPSSSATLITSPSSESLSALPSPATTSPSSSSVSSTPSNNRKGSAALPGFEEGPITHLSLSFNRLAGLQLSGALGGLEELRLSHNRLAKLARLEGLIELRRLRCLDLSHNLLADLSLLAACLAQGKLARLERLFLHNNRIAFLPLHFVAMFGGDARGKDKASRYSECELGSISLDHNPLLLPTADATATETAQATLNGELPGVTTPPTLRAMCWQLAVQRGTASSTSRWAGDEQLIRQLRSILDEGRAAARECSLCGCAYIGAPVATARRPWAGSLLGQPARNFTVGGDACSLSCARLLQTQLARAASAAVGAGNAGEM</sequence>
<evidence type="ECO:0000313" key="6">
    <source>
        <dbReference type="EMBL" id="ELR15472.1"/>
    </source>
</evidence>
<feature type="compositionally biased region" description="Low complexity" evidence="4">
    <location>
        <begin position="1416"/>
        <end position="1455"/>
    </location>
</feature>
<feature type="compositionally biased region" description="Low complexity" evidence="4">
    <location>
        <begin position="1283"/>
        <end position="1323"/>
    </location>
</feature>
<dbReference type="FunFam" id="3.40.50.11210:FF:000001">
    <property type="entry name" value="Ral GTPase-activating protein subunit alpha-1 isoform 1"/>
    <property type="match status" value="1"/>
</dbReference>
<dbReference type="GO" id="GO:0005737">
    <property type="term" value="C:cytoplasm"/>
    <property type="evidence" value="ECO:0007669"/>
    <property type="project" value="TreeGrafter"/>
</dbReference>
<keyword evidence="1" id="KW-0343">GTPase activation</keyword>
<feature type="region of interest" description="Disordered" evidence="4">
    <location>
        <begin position="1283"/>
        <end position="1350"/>
    </location>
</feature>
<dbReference type="RefSeq" id="XP_004337485.1">
    <property type="nucleotide sequence ID" value="XM_004337437.1"/>
</dbReference>
<protein>
    <submittedName>
        <fullName evidence="6">Leucine rich repeat-containing protein</fullName>
    </submittedName>
</protein>
<dbReference type="SMART" id="SM00369">
    <property type="entry name" value="LRR_TYP"/>
    <property type="match status" value="3"/>
</dbReference>
<feature type="domain" description="Rap-GAP" evidence="5">
    <location>
        <begin position="1009"/>
        <end position="1217"/>
    </location>
</feature>
<name>L8GRA8_ACACF</name>
<dbReference type="EMBL" id="KB008030">
    <property type="protein sequence ID" value="ELR15472.1"/>
    <property type="molecule type" value="Genomic_DNA"/>
</dbReference>
<feature type="compositionally biased region" description="Acidic residues" evidence="4">
    <location>
        <begin position="194"/>
        <end position="209"/>
    </location>
</feature>
<dbReference type="InterPro" id="IPR032675">
    <property type="entry name" value="LRR_dom_sf"/>
</dbReference>
<evidence type="ECO:0000256" key="4">
    <source>
        <dbReference type="SAM" id="MobiDB-lite"/>
    </source>
</evidence>
<dbReference type="InterPro" id="IPR027107">
    <property type="entry name" value="Tuberin/Ral-act_asu"/>
</dbReference>
<dbReference type="SUPFAM" id="SSF111347">
    <property type="entry name" value="Rap/Ran-GAP"/>
    <property type="match status" value="1"/>
</dbReference>
<dbReference type="Proteomes" id="UP000011083">
    <property type="component" value="Unassembled WGS sequence"/>
</dbReference>
<dbReference type="KEGG" id="acan:ACA1_340920"/>
<gene>
    <name evidence="6" type="ORF">ACA1_340920</name>
</gene>
<dbReference type="OrthoDB" id="19311at2759"/>
<feature type="region of interest" description="Disordered" evidence="4">
    <location>
        <begin position="168"/>
        <end position="209"/>
    </location>
</feature>
<evidence type="ECO:0000259" key="5">
    <source>
        <dbReference type="PROSITE" id="PS50085"/>
    </source>
</evidence>
<reference evidence="6 7" key="1">
    <citation type="journal article" date="2013" name="Genome Biol.">
        <title>Genome of Acanthamoeba castellanii highlights extensive lateral gene transfer and early evolution of tyrosine kinase signaling.</title>
        <authorList>
            <person name="Clarke M."/>
            <person name="Lohan A.J."/>
            <person name="Liu B."/>
            <person name="Lagkouvardos I."/>
            <person name="Roy S."/>
            <person name="Zafar N."/>
            <person name="Bertelli C."/>
            <person name="Schilde C."/>
            <person name="Kianianmomeni A."/>
            <person name="Burglin T.R."/>
            <person name="Frech C."/>
            <person name="Turcotte B."/>
            <person name="Kopec K.O."/>
            <person name="Synnott J.M."/>
            <person name="Choo C."/>
            <person name="Paponov I."/>
            <person name="Finkler A."/>
            <person name="Soon Heng Tan C."/>
            <person name="Hutchins A.P."/>
            <person name="Weinmeier T."/>
            <person name="Rattei T."/>
            <person name="Chu J.S."/>
            <person name="Gimenez G."/>
            <person name="Irimia M."/>
            <person name="Rigden D.J."/>
            <person name="Fitzpatrick D.A."/>
            <person name="Lorenzo-Morales J."/>
            <person name="Bateman A."/>
            <person name="Chiu C.H."/>
            <person name="Tang P."/>
            <person name="Hegemann P."/>
            <person name="Fromm H."/>
            <person name="Raoult D."/>
            <person name="Greub G."/>
            <person name="Miranda-Saavedra D."/>
            <person name="Chen N."/>
            <person name="Nash P."/>
            <person name="Ginger M.L."/>
            <person name="Horn M."/>
            <person name="Schaap P."/>
            <person name="Caler L."/>
            <person name="Loftus B."/>
        </authorList>
    </citation>
    <scope>NUCLEOTIDE SEQUENCE [LARGE SCALE GENOMIC DNA]</scope>
    <source>
        <strain evidence="6 7">Neff</strain>
    </source>
</reference>
<dbReference type="GO" id="GO:0005634">
    <property type="term" value="C:nucleus"/>
    <property type="evidence" value="ECO:0007669"/>
    <property type="project" value="InterPro"/>
</dbReference>
<accession>L8GRA8</accession>
<dbReference type="SUPFAM" id="SSF52075">
    <property type="entry name" value="Outer arm dynein light chain 1"/>
    <property type="match status" value="1"/>
</dbReference>
<keyword evidence="7" id="KW-1185">Reference proteome</keyword>
<dbReference type="GO" id="GO:0005096">
    <property type="term" value="F:GTPase activator activity"/>
    <property type="evidence" value="ECO:0007669"/>
    <property type="project" value="UniProtKB-KW"/>
</dbReference>
<dbReference type="InterPro" id="IPR035974">
    <property type="entry name" value="Rap/Ran-GAP_sf"/>
</dbReference>
<dbReference type="Gene3D" id="3.80.10.10">
    <property type="entry name" value="Ribonuclease Inhibitor"/>
    <property type="match status" value="1"/>
</dbReference>
<dbReference type="PANTHER" id="PTHR10063:SF11">
    <property type="entry name" value="RHO GTPASE-ACTIVATING PROTEIN CG5521-RELATED"/>
    <property type="match status" value="1"/>
</dbReference>
<dbReference type="InterPro" id="IPR000331">
    <property type="entry name" value="Rap/Ran_GAP_dom"/>
</dbReference>
<keyword evidence="3" id="KW-0677">Repeat</keyword>
<evidence type="ECO:0000256" key="1">
    <source>
        <dbReference type="ARBA" id="ARBA00022468"/>
    </source>
</evidence>
<dbReference type="GeneID" id="14916114"/>